<name>A0A0A9AV57_ARUDO</name>
<reference evidence="1" key="1">
    <citation type="submission" date="2014-09" db="EMBL/GenBank/DDBJ databases">
        <authorList>
            <person name="Magalhaes I.L.F."/>
            <person name="Oliveira U."/>
            <person name="Santos F.R."/>
            <person name="Vidigal T.H.D.A."/>
            <person name="Brescovit A.D."/>
            <person name="Santos A.J."/>
        </authorList>
    </citation>
    <scope>NUCLEOTIDE SEQUENCE</scope>
    <source>
        <tissue evidence="1">Shoot tissue taken approximately 20 cm above the soil surface</tissue>
    </source>
</reference>
<evidence type="ECO:0000313" key="1">
    <source>
        <dbReference type="EMBL" id="JAD53758.1"/>
    </source>
</evidence>
<organism evidence="1">
    <name type="scientific">Arundo donax</name>
    <name type="common">Giant reed</name>
    <name type="synonym">Donax arundinaceus</name>
    <dbReference type="NCBI Taxonomy" id="35708"/>
    <lineage>
        <taxon>Eukaryota</taxon>
        <taxon>Viridiplantae</taxon>
        <taxon>Streptophyta</taxon>
        <taxon>Embryophyta</taxon>
        <taxon>Tracheophyta</taxon>
        <taxon>Spermatophyta</taxon>
        <taxon>Magnoliopsida</taxon>
        <taxon>Liliopsida</taxon>
        <taxon>Poales</taxon>
        <taxon>Poaceae</taxon>
        <taxon>PACMAD clade</taxon>
        <taxon>Arundinoideae</taxon>
        <taxon>Arundineae</taxon>
        <taxon>Arundo</taxon>
    </lineage>
</organism>
<reference evidence="1" key="2">
    <citation type="journal article" date="2015" name="Data Brief">
        <title>Shoot transcriptome of the giant reed, Arundo donax.</title>
        <authorList>
            <person name="Barrero R.A."/>
            <person name="Guerrero F.D."/>
            <person name="Moolhuijzen P."/>
            <person name="Goolsby J.A."/>
            <person name="Tidwell J."/>
            <person name="Bellgard S.E."/>
            <person name="Bellgard M.I."/>
        </authorList>
    </citation>
    <scope>NUCLEOTIDE SEQUENCE</scope>
    <source>
        <tissue evidence="1">Shoot tissue taken approximately 20 cm above the soil surface</tissue>
    </source>
</reference>
<dbReference type="AlphaFoldDB" id="A0A0A9AV57"/>
<accession>A0A0A9AV57</accession>
<proteinExistence type="predicted"/>
<protein>
    <submittedName>
        <fullName evidence="1">Uncharacterized protein</fullName>
    </submittedName>
</protein>
<sequence length="89" mass="10652">MHVHDGQGESFLSPEMHVRLCKNRMGNEMWGFLWCFSKEYCNNARDYLLVVSFLGNARDCNNDVPKEVKRKRLILTFRCCIFLSWKRYV</sequence>
<dbReference type="EMBL" id="GBRH01244137">
    <property type="protein sequence ID" value="JAD53758.1"/>
    <property type="molecule type" value="Transcribed_RNA"/>
</dbReference>